<keyword evidence="2" id="KW-0808">Transferase</keyword>
<dbReference type="PANTHER" id="PTHR13393">
    <property type="entry name" value="SAM-DEPENDENT METHYLTRANSFERASE"/>
    <property type="match status" value="1"/>
</dbReference>
<evidence type="ECO:0000256" key="1">
    <source>
        <dbReference type="ARBA" id="ARBA00022603"/>
    </source>
</evidence>
<keyword evidence="5" id="KW-1185">Reference proteome</keyword>
<dbReference type="PANTHER" id="PTHR13393:SF0">
    <property type="entry name" value="RNA N6-ADENOSINE-METHYLTRANSFERASE METTL16"/>
    <property type="match status" value="1"/>
</dbReference>
<reference evidence="4" key="1">
    <citation type="submission" date="2023-02" db="EMBL/GenBank/DDBJ databases">
        <title>Identification and recombinant expression of a fungal hydrolase from Papiliotrema laurentii that hydrolyzes apple cutin and clears colloidal polyester polyurethane.</title>
        <authorList>
            <consortium name="DOE Joint Genome Institute"/>
            <person name="Roman V.A."/>
            <person name="Bojanowski C."/>
            <person name="Crable B.R."/>
            <person name="Wagner D.N."/>
            <person name="Hung C.S."/>
            <person name="Nadeau L.J."/>
            <person name="Schratz L."/>
            <person name="Haridas S."/>
            <person name="Pangilinan J."/>
            <person name="Lipzen A."/>
            <person name="Na H."/>
            <person name="Yan M."/>
            <person name="Ng V."/>
            <person name="Grigoriev I.V."/>
            <person name="Spatafora J.W."/>
            <person name="Barlow D."/>
            <person name="Biffinger J."/>
            <person name="Kelley-Loughnane N."/>
            <person name="Varaljay V.A."/>
            <person name="Crookes-Goodson W.J."/>
        </authorList>
    </citation>
    <scope>NUCLEOTIDE SEQUENCE</scope>
    <source>
        <strain evidence="4">5307AH</strain>
    </source>
</reference>
<evidence type="ECO:0000313" key="4">
    <source>
        <dbReference type="EMBL" id="KAK1925018.1"/>
    </source>
</evidence>
<feature type="compositionally biased region" description="Basic residues" evidence="3">
    <location>
        <begin position="512"/>
        <end position="533"/>
    </location>
</feature>
<dbReference type="AlphaFoldDB" id="A0AAD9FRW6"/>
<evidence type="ECO:0000256" key="3">
    <source>
        <dbReference type="SAM" id="MobiDB-lite"/>
    </source>
</evidence>
<dbReference type="EMBL" id="JAODAN010000004">
    <property type="protein sequence ID" value="KAK1925018.1"/>
    <property type="molecule type" value="Genomic_DNA"/>
</dbReference>
<dbReference type="Proteomes" id="UP001182556">
    <property type="component" value="Unassembled WGS sequence"/>
</dbReference>
<evidence type="ECO:0000256" key="2">
    <source>
        <dbReference type="ARBA" id="ARBA00022679"/>
    </source>
</evidence>
<comment type="caution">
    <text evidence="4">The sequence shown here is derived from an EMBL/GenBank/DDBJ whole genome shotgun (WGS) entry which is preliminary data.</text>
</comment>
<dbReference type="Pfam" id="PF05971">
    <property type="entry name" value="Methyltransf_10"/>
    <property type="match status" value="1"/>
</dbReference>
<dbReference type="InterPro" id="IPR029063">
    <property type="entry name" value="SAM-dependent_MTases_sf"/>
</dbReference>
<organism evidence="4 5">
    <name type="scientific">Papiliotrema laurentii</name>
    <name type="common">Cryptococcus laurentii</name>
    <dbReference type="NCBI Taxonomy" id="5418"/>
    <lineage>
        <taxon>Eukaryota</taxon>
        <taxon>Fungi</taxon>
        <taxon>Dikarya</taxon>
        <taxon>Basidiomycota</taxon>
        <taxon>Agaricomycotina</taxon>
        <taxon>Tremellomycetes</taxon>
        <taxon>Tremellales</taxon>
        <taxon>Rhynchogastremaceae</taxon>
        <taxon>Papiliotrema</taxon>
    </lineage>
</organism>
<dbReference type="SUPFAM" id="SSF53335">
    <property type="entry name" value="S-adenosyl-L-methionine-dependent methyltransferases"/>
    <property type="match status" value="1"/>
</dbReference>
<evidence type="ECO:0000313" key="5">
    <source>
        <dbReference type="Proteomes" id="UP001182556"/>
    </source>
</evidence>
<feature type="region of interest" description="Disordered" evidence="3">
    <location>
        <begin position="478"/>
        <end position="533"/>
    </location>
</feature>
<dbReference type="GO" id="GO:0008168">
    <property type="term" value="F:methyltransferase activity"/>
    <property type="evidence" value="ECO:0007669"/>
    <property type="project" value="UniProtKB-KW"/>
</dbReference>
<gene>
    <name evidence="4" type="ORF">DB88DRAFT_525720</name>
</gene>
<feature type="compositionally biased region" description="Basic and acidic residues" evidence="3">
    <location>
        <begin position="481"/>
        <end position="497"/>
    </location>
</feature>
<proteinExistence type="predicted"/>
<sequence>MLGMHPLNRYARTKPDFAELAKKYPSFAPFVTTTAEGSSQIDFKDSNALRALTTTLLKEDWQLDVELREDRLCPTGYLEPDGWLLPGESPGVEAAPAVDSTRTTRILDIGTGHVAIYPLLLNRLRPNATIYATESDQVSFEHSLTTLKRNNIPPDRVHLIKANSSGQILFPLLDNTVDLVMCNPPFYASLQELEEGMERKTKGPFAAPTASNNELITRGGEVAFVGQMITESLRLMDQCRWYTSLIGIYASLQPLVDLLRSYKIDNYFVKIIKPSHTTRWVLGWSFGDIRLPDTLTRPDSLIAGTSYTKLISTSNTLRHTPLHPPLPLDQLREAVIAVLKSIKLGPGSSGSNLFKDGIVLQPSTNTWSRAARRQAAREQTGADPTPKGEPTASEGKLLFTARLSFIDAVPPSKVTADGADEVENAYKPRSITERLGRQGDWRGATLTLHVIAGRDRDIVDAFWKFLLNKAGLLGSNVSGHGHGESHDGHDSKMDAEGSGRNQYLESGAQRGRGARGHRGGRGGRRGRGRVRMV</sequence>
<dbReference type="GO" id="GO:0070475">
    <property type="term" value="P:rRNA base methylation"/>
    <property type="evidence" value="ECO:0007669"/>
    <property type="project" value="TreeGrafter"/>
</dbReference>
<name>A0AAD9FRW6_PAPLA</name>
<dbReference type="Gene3D" id="3.40.50.150">
    <property type="entry name" value="Vaccinia Virus protein VP39"/>
    <property type="match status" value="1"/>
</dbReference>
<keyword evidence="1" id="KW-0489">Methyltransferase</keyword>
<dbReference type="GO" id="GO:0005634">
    <property type="term" value="C:nucleus"/>
    <property type="evidence" value="ECO:0007669"/>
    <property type="project" value="TreeGrafter"/>
</dbReference>
<dbReference type="CDD" id="cd02440">
    <property type="entry name" value="AdoMet_MTases"/>
    <property type="match status" value="1"/>
</dbReference>
<dbReference type="InterPro" id="IPR010286">
    <property type="entry name" value="METTL16/RlmF"/>
</dbReference>
<protein>
    <submittedName>
        <fullName evidence="4">Uncharacterized protein</fullName>
    </submittedName>
</protein>
<accession>A0AAD9FRW6</accession>
<feature type="region of interest" description="Disordered" evidence="3">
    <location>
        <begin position="369"/>
        <end position="392"/>
    </location>
</feature>